<comment type="caution">
    <text evidence="1">The sequence shown here is derived from an EMBL/GenBank/DDBJ whole genome shotgun (WGS) entry which is preliminary data.</text>
</comment>
<organism evidence="1 2">
    <name type="scientific">Kingdonia uniflora</name>
    <dbReference type="NCBI Taxonomy" id="39325"/>
    <lineage>
        <taxon>Eukaryota</taxon>
        <taxon>Viridiplantae</taxon>
        <taxon>Streptophyta</taxon>
        <taxon>Embryophyta</taxon>
        <taxon>Tracheophyta</taxon>
        <taxon>Spermatophyta</taxon>
        <taxon>Magnoliopsida</taxon>
        <taxon>Ranunculales</taxon>
        <taxon>Circaeasteraceae</taxon>
        <taxon>Kingdonia</taxon>
    </lineage>
</organism>
<feature type="non-terminal residue" evidence="1">
    <location>
        <position position="111"/>
    </location>
</feature>
<keyword evidence="2" id="KW-1185">Reference proteome</keyword>
<protein>
    <submittedName>
        <fullName evidence="1">Uncharacterized protein</fullName>
    </submittedName>
</protein>
<evidence type="ECO:0000313" key="2">
    <source>
        <dbReference type="Proteomes" id="UP000541444"/>
    </source>
</evidence>
<name>A0A7J7P830_9MAGN</name>
<dbReference type="Proteomes" id="UP000541444">
    <property type="component" value="Unassembled WGS sequence"/>
</dbReference>
<sequence length="111" mass="12598">AKLDKLLEKVQSKVEGWKSKLLYNGVSRGNSLRTLAYLSISRHSFCTQGMMLPSLPMIGTLLFSHATSRVYTSLNESLKVLRCVFILSYFIYQIIWGCKDQICSSLPITYP</sequence>
<evidence type="ECO:0000313" key="1">
    <source>
        <dbReference type="EMBL" id="KAF6175576.1"/>
    </source>
</evidence>
<gene>
    <name evidence="1" type="ORF">GIB67_005068</name>
</gene>
<dbReference type="EMBL" id="JACGCM010000166">
    <property type="protein sequence ID" value="KAF6175576.1"/>
    <property type="molecule type" value="Genomic_DNA"/>
</dbReference>
<reference evidence="1 2" key="1">
    <citation type="journal article" date="2020" name="IScience">
        <title>Genome Sequencing of the Endangered Kingdonia uniflora (Circaeasteraceae, Ranunculales) Reveals Potential Mechanisms of Evolutionary Specialization.</title>
        <authorList>
            <person name="Sun Y."/>
            <person name="Deng T."/>
            <person name="Zhang A."/>
            <person name="Moore M.J."/>
            <person name="Landis J.B."/>
            <person name="Lin N."/>
            <person name="Zhang H."/>
            <person name="Zhang X."/>
            <person name="Huang J."/>
            <person name="Zhang X."/>
            <person name="Sun H."/>
            <person name="Wang H."/>
        </authorList>
    </citation>
    <scope>NUCLEOTIDE SEQUENCE [LARGE SCALE GENOMIC DNA]</scope>
    <source>
        <strain evidence="1">TB1705</strain>
        <tissue evidence="1">Leaf</tissue>
    </source>
</reference>
<proteinExistence type="predicted"/>
<accession>A0A7J7P830</accession>
<dbReference type="AlphaFoldDB" id="A0A7J7P830"/>